<reference evidence="2 3" key="1">
    <citation type="journal article" date="2007" name="Science">
        <title>The Chlamydomonas genome reveals the evolution of key animal and plant functions.</title>
        <authorList>
            <person name="Merchant S.S."/>
            <person name="Prochnik S.E."/>
            <person name="Vallon O."/>
            <person name="Harris E.H."/>
            <person name="Karpowicz S.J."/>
            <person name="Witman G.B."/>
            <person name="Terry A."/>
            <person name="Salamov A."/>
            <person name="Fritz-Laylin L.K."/>
            <person name="Marechal-Drouard L."/>
            <person name="Marshall W.F."/>
            <person name="Qu L.H."/>
            <person name="Nelson D.R."/>
            <person name="Sanderfoot A.A."/>
            <person name="Spalding M.H."/>
            <person name="Kapitonov V.V."/>
            <person name="Ren Q."/>
            <person name="Ferris P."/>
            <person name="Lindquist E."/>
            <person name="Shapiro H."/>
            <person name="Lucas S.M."/>
            <person name="Grimwood J."/>
            <person name="Schmutz J."/>
            <person name="Cardol P."/>
            <person name="Cerutti H."/>
            <person name="Chanfreau G."/>
            <person name="Chen C.L."/>
            <person name="Cognat V."/>
            <person name="Croft M.T."/>
            <person name="Dent R."/>
            <person name="Dutcher S."/>
            <person name="Fernandez E."/>
            <person name="Fukuzawa H."/>
            <person name="Gonzalez-Ballester D."/>
            <person name="Gonzalez-Halphen D."/>
            <person name="Hallmann A."/>
            <person name="Hanikenne M."/>
            <person name="Hippler M."/>
            <person name="Inwood W."/>
            <person name="Jabbari K."/>
            <person name="Kalanon M."/>
            <person name="Kuras R."/>
            <person name="Lefebvre P.A."/>
            <person name="Lemaire S.D."/>
            <person name="Lobanov A.V."/>
            <person name="Lohr M."/>
            <person name="Manuell A."/>
            <person name="Meier I."/>
            <person name="Mets L."/>
            <person name="Mittag M."/>
            <person name="Mittelmeier T."/>
            <person name="Moroney J.V."/>
            <person name="Moseley J."/>
            <person name="Napoli C."/>
            <person name="Nedelcu A.M."/>
            <person name="Niyogi K."/>
            <person name="Novoselov S.V."/>
            <person name="Paulsen I.T."/>
            <person name="Pazour G."/>
            <person name="Purton S."/>
            <person name="Ral J.P."/>
            <person name="Riano-Pachon D.M."/>
            <person name="Riekhof W."/>
            <person name="Rymarquis L."/>
            <person name="Schroda M."/>
            <person name="Stern D."/>
            <person name="Umen J."/>
            <person name="Willows R."/>
            <person name="Wilson N."/>
            <person name="Zimmer S.L."/>
            <person name="Allmer J."/>
            <person name="Balk J."/>
            <person name="Bisova K."/>
            <person name="Chen C.J."/>
            <person name="Elias M."/>
            <person name="Gendler K."/>
            <person name="Hauser C."/>
            <person name="Lamb M.R."/>
            <person name="Ledford H."/>
            <person name="Long J.C."/>
            <person name="Minagawa J."/>
            <person name="Page M.D."/>
            <person name="Pan J."/>
            <person name="Pootakham W."/>
            <person name="Roje S."/>
            <person name="Rose A."/>
            <person name="Stahlberg E."/>
            <person name="Terauchi A.M."/>
            <person name="Yang P."/>
            <person name="Ball S."/>
            <person name="Bowler C."/>
            <person name="Dieckmann C.L."/>
            <person name="Gladyshev V.N."/>
            <person name="Green P."/>
            <person name="Jorgensen R."/>
            <person name="Mayfield S."/>
            <person name="Mueller-Roeber B."/>
            <person name="Rajamani S."/>
            <person name="Sayre R.T."/>
            <person name="Brokstein P."/>
            <person name="Dubchak I."/>
            <person name="Goodstein D."/>
            <person name="Hornick L."/>
            <person name="Huang Y.W."/>
            <person name="Jhaveri J."/>
            <person name="Luo Y."/>
            <person name="Martinez D."/>
            <person name="Ngau W.C."/>
            <person name="Otillar B."/>
            <person name="Poliakov A."/>
            <person name="Porter A."/>
            <person name="Szajkowski L."/>
            <person name="Werner G."/>
            <person name="Zhou K."/>
            <person name="Grigoriev I.V."/>
            <person name="Rokhsar D.S."/>
            <person name="Grossman A.R."/>
        </authorList>
    </citation>
    <scope>NUCLEOTIDE SEQUENCE [LARGE SCALE GENOMIC DNA]</scope>
    <source>
        <strain evidence="3">CC-503</strain>
    </source>
</reference>
<accession>A0A2K3DZG4</accession>
<gene>
    <name evidence="2" type="ORF">CHLRE_03g199450v5</name>
</gene>
<dbReference type="AlphaFoldDB" id="A0A2K3DZG4"/>
<dbReference type="KEGG" id="cre:CHLRE_03g199450v5"/>
<dbReference type="InterPro" id="IPR005527">
    <property type="entry name" value="MinE"/>
</dbReference>
<name>A0A2K3DZG4_CHLRE</name>
<sequence length="367" mass="39466">MSTPLRQMQPSAGKVSSSPGKAPSASARLSPCCAARTSPVPARSRSARRSLQVNAFLTQQNPFIRVGFGSGGSSKDVVSNRLQELRNRSDEADREFLRERGEAGDQRGSEEEAGPRPEGVDGEDGQSGAMALAGGGVVTPRSLRFMVADPKPEIKLLHRFKAGGPDQAFWQGFVQKCRMAWGVFFPPTPGLKPRPRGIGAWANKMGMLLKGSVPADNTKLVRGRSYKEVVMSRLQMVLIADRCGVSPEQLLGMKEQTLVALAEYMETTGAGAIDNDLQQLEVQVSALKPNGERVTMTIGFADMLSDEELRDPLSYHYEDEDPDDYFLPEEDNDRVADIAEAPAAGLAAVRVSAETVASAAAGGVETE</sequence>
<dbReference type="RefSeq" id="XP_042926594.1">
    <property type="nucleotide sequence ID" value="XM_043061316.1"/>
</dbReference>
<evidence type="ECO:0000256" key="1">
    <source>
        <dbReference type="SAM" id="MobiDB-lite"/>
    </source>
</evidence>
<feature type="compositionally biased region" description="Low complexity" evidence="1">
    <location>
        <begin position="13"/>
        <end position="26"/>
    </location>
</feature>
<feature type="compositionally biased region" description="Polar residues" evidence="1">
    <location>
        <begin position="1"/>
        <end position="10"/>
    </location>
</feature>
<feature type="compositionally biased region" description="Basic and acidic residues" evidence="1">
    <location>
        <begin position="83"/>
        <end position="119"/>
    </location>
</feature>
<dbReference type="Gramene" id="PNW85932">
    <property type="protein sequence ID" value="PNW85932"/>
    <property type="gene ID" value="CHLRE_03g199450v5"/>
</dbReference>
<proteinExistence type="predicted"/>
<dbReference type="ExpressionAtlas" id="A0A2K3DZG4">
    <property type="expression patterns" value="baseline and differential"/>
</dbReference>
<organism evidence="2 3">
    <name type="scientific">Chlamydomonas reinhardtii</name>
    <name type="common">Chlamydomonas smithii</name>
    <dbReference type="NCBI Taxonomy" id="3055"/>
    <lineage>
        <taxon>Eukaryota</taxon>
        <taxon>Viridiplantae</taxon>
        <taxon>Chlorophyta</taxon>
        <taxon>core chlorophytes</taxon>
        <taxon>Chlorophyceae</taxon>
        <taxon>CS clade</taxon>
        <taxon>Chlamydomonadales</taxon>
        <taxon>Chlamydomonadaceae</taxon>
        <taxon>Chlamydomonas</taxon>
    </lineage>
</organism>
<dbReference type="Pfam" id="PF03776">
    <property type="entry name" value="MinE"/>
    <property type="match status" value="1"/>
</dbReference>
<dbReference type="PaxDb" id="3055-EDP03405"/>
<feature type="region of interest" description="Disordered" evidence="1">
    <location>
        <begin position="1"/>
        <end position="48"/>
    </location>
</feature>
<feature type="compositionally biased region" description="Low complexity" evidence="1">
    <location>
        <begin position="34"/>
        <end position="44"/>
    </location>
</feature>
<dbReference type="EMBL" id="CM008964">
    <property type="protein sequence ID" value="PNW85932.1"/>
    <property type="molecule type" value="Genomic_DNA"/>
</dbReference>
<dbReference type="InParanoid" id="A0A2K3DZG4"/>
<dbReference type="GeneID" id="5718954"/>
<dbReference type="OrthoDB" id="548337at2759"/>
<feature type="region of interest" description="Disordered" evidence="1">
    <location>
        <begin position="82"/>
        <end position="133"/>
    </location>
</feature>
<dbReference type="GO" id="GO:0051301">
    <property type="term" value="P:cell division"/>
    <property type="evidence" value="ECO:0007669"/>
    <property type="project" value="InterPro"/>
</dbReference>
<dbReference type="Proteomes" id="UP000006906">
    <property type="component" value="Chromosome 3"/>
</dbReference>
<protein>
    <submittedName>
        <fullName evidence="2">Uncharacterized protein</fullName>
    </submittedName>
</protein>
<evidence type="ECO:0000313" key="3">
    <source>
        <dbReference type="Proteomes" id="UP000006906"/>
    </source>
</evidence>
<evidence type="ECO:0000313" key="2">
    <source>
        <dbReference type="EMBL" id="PNW85932.1"/>
    </source>
</evidence>
<keyword evidence="3" id="KW-1185">Reference proteome</keyword>